<keyword evidence="2" id="KW-1185">Reference proteome</keyword>
<sequence length="273" mass="30040">MGDLGTSLKWDSVIPSSFGCDPDLGPSIHQQMKACEKKYGKKKLSDIVSLLNAPRRTAVYDPISSWNALSQSADPLRILSPSASTSIRRLHEARQQVRLEVERCSRGPGTGPKFSGDGKVAMVRIHSAASIHPVIATRWANTLKSSKLKIVMCANDGYLTSEVDFEGELMTNFSCRIAKSALEREEVNIIAMLTEYASRVPGLRDSMGDNFARGHKEASGGIVKTSDFEKLWRVMSDSEEGETLFVLHVLHAYIASASSTRVEESTQTFKTKE</sequence>
<protein>
    <submittedName>
        <fullName evidence="1">Uncharacterized protein</fullName>
    </submittedName>
</protein>
<dbReference type="EMBL" id="JANAWD010000876">
    <property type="protein sequence ID" value="KAJ3475324.1"/>
    <property type="molecule type" value="Genomic_DNA"/>
</dbReference>
<name>A0AAD5YAE9_9APHY</name>
<accession>A0AAD5YAE9</accession>
<comment type="caution">
    <text evidence="1">The sequence shown here is derived from an EMBL/GenBank/DDBJ whole genome shotgun (WGS) entry which is preliminary data.</text>
</comment>
<reference evidence="1" key="1">
    <citation type="submission" date="2022-07" db="EMBL/GenBank/DDBJ databases">
        <title>Genome Sequence of Physisporinus lineatus.</title>
        <authorList>
            <person name="Buettner E."/>
        </authorList>
    </citation>
    <scope>NUCLEOTIDE SEQUENCE</scope>
    <source>
        <strain evidence="1">VT162</strain>
    </source>
</reference>
<dbReference type="AlphaFoldDB" id="A0AAD5YAE9"/>
<evidence type="ECO:0000313" key="1">
    <source>
        <dbReference type="EMBL" id="KAJ3475324.1"/>
    </source>
</evidence>
<proteinExistence type="predicted"/>
<evidence type="ECO:0000313" key="2">
    <source>
        <dbReference type="Proteomes" id="UP001212997"/>
    </source>
</evidence>
<gene>
    <name evidence="1" type="ORF">NLI96_g11911</name>
</gene>
<organism evidence="1 2">
    <name type="scientific">Meripilus lineatus</name>
    <dbReference type="NCBI Taxonomy" id="2056292"/>
    <lineage>
        <taxon>Eukaryota</taxon>
        <taxon>Fungi</taxon>
        <taxon>Dikarya</taxon>
        <taxon>Basidiomycota</taxon>
        <taxon>Agaricomycotina</taxon>
        <taxon>Agaricomycetes</taxon>
        <taxon>Polyporales</taxon>
        <taxon>Meripilaceae</taxon>
        <taxon>Meripilus</taxon>
    </lineage>
</organism>
<dbReference type="Proteomes" id="UP001212997">
    <property type="component" value="Unassembled WGS sequence"/>
</dbReference>